<dbReference type="InterPro" id="IPR022761">
    <property type="entry name" value="Fumarate_lyase_N"/>
</dbReference>
<dbReference type="GO" id="GO:0004333">
    <property type="term" value="F:fumarate hydratase activity"/>
    <property type="evidence" value="ECO:0007669"/>
    <property type="project" value="UniProtKB-EC"/>
</dbReference>
<dbReference type="InterPro" id="IPR000362">
    <property type="entry name" value="Fumarate_lyase_fam"/>
</dbReference>
<dbReference type="InterPro" id="IPR024083">
    <property type="entry name" value="Fumarase/histidase_N"/>
</dbReference>
<protein>
    <recommendedName>
        <fullName evidence="2">fumarate hydratase</fullName>
        <ecNumber evidence="2">4.2.1.2</ecNumber>
    </recommendedName>
</protein>
<dbReference type="Gene3D" id="1.10.275.10">
    <property type="entry name" value="Fumarase/aspartase (N-terminal domain)"/>
    <property type="match status" value="1"/>
</dbReference>
<dbReference type="Pfam" id="PF00206">
    <property type="entry name" value="Lyase_1"/>
    <property type="match status" value="1"/>
</dbReference>
<dbReference type="PROSITE" id="PS00163">
    <property type="entry name" value="FUMARATE_LYASES"/>
    <property type="match status" value="1"/>
</dbReference>
<dbReference type="KEGG" id="abri:DFR85_11775"/>
<dbReference type="EC" id="4.2.1.2" evidence="2"/>
<dbReference type="PRINTS" id="PR00145">
    <property type="entry name" value="ARGSUCLYASE"/>
</dbReference>
<dbReference type="InterPro" id="IPR018951">
    <property type="entry name" value="Fumarase_C_C"/>
</dbReference>
<evidence type="ECO:0000256" key="1">
    <source>
        <dbReference type="ARBA" id="ARBA00009084"/>
    </source>
</evidence>
<reference evidence="8 9" key="1">
    <citation type="submission" date="2018-05" db="EMBL/GenBank/DDBJ databases">
        <title>Complete Genome Sequences of Extremely Thermoacidophilic, Metal-Mobilizing Type-Strain Members of the Archaeal Family Sulfolobaceae: Acidianus brierleyi DSM-1651T, Acidianus sulfidivorans DSM-18786T, Metallosphaera hakonensis DSM-7519T, and Metallosphaera prunae DSM-10039T.</title>
        <authorList>
            <person name="Counts J.A."/>
            <person name="Kelly R.M."/>
        </authorList>
    </citation>
    <scope>NUCLEOTIDE SEQUENCE [LARGE SCALE GENOMIC DNA]</scope>
    <source>
        <strain evidence="8 9">DSM 1651</strain>
    </source>
</reference>
<gene>
    <name evidence="8" type="ORF">DFR85_11775</name>
</gene>
<dbReference type="InterPro" id="IPR008948">
    <property type="entry name" value="L-Aspartase-like"/>
</dbReference>
<dbReference type="EMBL" id="CP029289">
    <property type="protein sequence ID" value="AWR96011.1"/>
    <property type="molecule type" value="Genomic_DNA"/>
</dbReference>
<evidence type="ECO:0000256" key="4">
    <source>
        <dbReference type="ARBA" id="ARBA00022532"/>
    </source>
</evidence>
<keyword evidence="5" id="KW-0456">Lyase</keyword>
<dbReference type="PROSITE" id="PS51450">
    <property type="entry name" value="LRR"/>
    <property type="match status" value="1"/>
</dbReference>
<dbReference type="Proteomes" id="UP000248044">
    <property type="component" value="Chromosome"/>
</dbReference>
<dbReference type="Pfam" id="PF10415">
    <property type="entry name" value="FumaraseC_C"/>
    <property type="match status" value="1"/>
</dbReference>
<dbReference type="InterPro" id="IPR020557">
    <property type="entry name" value="Fumarate_lyase_CS"/>
</dbReference>
<evidence type="ECO:0000313" key="9">
    <source>
        <dbReference type="Proteomes" id="UP000248044"/>
    </source>
</evidence>
<dbReference type="Gene3D" id="1.10.40.30">
    <property type="entry name" value="Fumarase/aspartase (C-terminal domain)"/>
    <property type="match status" value="1"/>
</dbReference>
<dbReference type="GeneID" id="36832845"/>
<dbReference type="InterPro" id="IPR005677">
    <property type="entry name" value="Fum_hydII"/>
</dbReference>
<keyword evidence="3" id="KW-0963">Cytoplasm</keyword>
<dbReference type="RefSeq" id="WP_110271889.1">
    <property type="nucleotide sequence ID" value="NZ_CP029289.2"/>
</dbReference>
<evidence type="ECO:0000259" key="7">
    <source>
        <dbReference type="Pfam" id="PF10415"/>
    </source>
</evidence>
<dbReference type="FunFam" id="1.20.200.10:FF:000001">
    <property type="entry name" value="Fumarate hydratase, mitochondrial"/>
    <property type="match status" value="1"/>
</dbReference>
<sequence length="441" mass="48337">MKYTEAAPRLFMNTGTKFPRKIIWSMGLVKLACARVNTSLGYLDKEIGDAIEKASWEVMDGLHDSKVILDVFQTGSGTGLNMNINEIIAERASELSGKKIHPNDHVNLGQSSNDTVPTAIRVAAVANAVEKVVPALENMVSVLNRKSEEYNNVIKSGRTHLRDALPITLGQELSAYHDAFSHEIEEIRSILEYVKELPIGGSAVGTGLNADPRFQEMVIQEINKITAYGFKPANKFRAMRFLTDLLLLSGNIRNIAVELYRVGQDFRLMFSGPFTSIGEIDLPTQEEIAGSSIMPGKTNPVTVEASLLVSAQVVGLDHANQFASMLGEFELAMGVPLIGYNIVTEEDLISEALNKFSNLVIEGMKPNVEKMRKYAESSPSLITVISPVVGYDKASQIGKMLNKGMSIREALKELGFSDNDINKILKLDELVKPGIHAKKEG</sequence>
<organism evidence="8 9">
    <name type="scientific">Acidianus brierleyi</name>
    <dbReference type="NCBI Taxonomy" id="41673"/>
    <lineage>
        <taxon>Archaea</taxon>
        <taxon>Thermoproteota</taxon>
        <taxon>Thermoprotei</taxon>
        <taxon>Sulfolobales</taxon>
        <taxon>Sulfolobaceae</taxon>
        <taxon>Acidianus</taxon>
    </lineage>
</organism>
<dbReference type="GO" id="GO:0006099">
    <property type="term" value="P:tricarboxylic acid cycle"/>
    <property type="evidence" value="ECO:0007669"/>
    <property type="project" value="UniProtKB-KW"/>
</dbReference>
<dbReference type="OrthoDB" id="26319at2157"/>
<evidence type="ECO:0000313" key="8">
    <source>
        <dbReference type="EMBL" id="AWR96011.1"/>
    </source>
</evidence>
<name>A0A2U9IJ21_9CREN</name>
<dbReference type="SUPFAM" id="SSF48557">
    <property type="entry name" value="L-aspartase-like"/>
    <property type="match status" value="1"/>
</dbReference>
<dbReference type="PANTHER" id="PTHR11444:SF22">
    <property type="entry name" value="FUMARATE HYDRATASE CLASS II"/>
    <property type="match status" value="1"/>
</dbReference>
<dbReference type="AlphaFoldDB" id="A0A2U9IJ21"/>
<evidence type="ECO:0000256" key="2">
    <source>
        <dbReference type="ARBA" id="ARBA00012921"/>
    </source>
</evidence>
<dbReference type="PANTHER" id="PTHR11444">
    <property type="entry name" value="ASPARTATEAMMONIA/ARGININOSUCCINATE/ADENYLOSUCCINATE LYASE"/>
    <property type="match status" value="1"/>
</dbReference>
<feature type="domain" description="Fumarate lyase N-terminal" evidence="6">
    <location>
        <begin position="2"/>
        <end position="315"/>
    </location>
</feature>
<dbReference type="InterPro" id="IPR001611">
    <property type="entry name" value="Leu-rich_rpt"/>
</dbReference>
<keyword evidence="9" id="KW-1185">Reference proteome</keyword>
<dbReference type="PRINTS" id="PR00149">
    <property type="entry name" value="FUMRATELYASE"/>
</dbReference>
<evidence type="ECO:0000259" key="6">
    <source>
        <dbReference type="Pfam" id="PF00206"/>
    </source>
</evidence>
<proteinExistence type="inferred from homology"/>
<dbReference type="Gene3D" id="1.20.200.10">
    <property type="entry name" value="Fumarase/aspartase (Central domain)"/>
    <property type="match status" value="1"/>
</dbReference>
<feature type="domain" description="Fumarase C C-terminal" evidence="7">
    <location>
        <begin position="381"/>
        <end position="431"/>
    </location>
</feature>
<keyword evidence="4" id="KW-0816">Tricarboxylic acid cycle</keyword>
<evidence type="ECO:0000256" key="5">
    <source>
        <dbReference type="ARBA" id="ARBA00023239"/>
    </source>
</evidence>
<comment type="similarity">
    <text evidence="1">Belongs to the class-II fumarase/aspartase family. Fumarase subfamily.</text>
</comment>
<evidence type="ECO:0000256" key="3">
    <source>
        <dbReference type="ARBA" id="ARBA00022490"/>
    </source>
</evidence>
<dbReference type="GO" id="GO:0006106">
    <property type="term" value="P:fumarate metabolic process"/>
    <property type="evidence" value="ECO:0007669"/>
    <property type="project" value="InterPro"/>
</dbReference>
<accession>A0A2U9IJ21</accession>